<dbReference type="Pfam" id="PF00172">
    <property type="entry name" value="Zn_clus"/>
    <property type="match status" value="1"/>
</dbReference>
<dbReference type="Gene3D" id="4.10.240.10">
    <property type="entry name" value="Zn(2)-C6 fungal-type DNA-binding domain"/>
    <property type="match status" value="1"/>
</dbReference>
<feature type="compositionally biased region" description="Basic and acidic residues" evidence="2">
    <location>
        <begin position="336"/>
        <end position="345"/>
    </location>
</feature>
<dbReference type="Proteomes" id="UP000308549">
    <property type="component" value="Unassembled WGS sequence"/>
</dbReference>
<dbReference type="CDD" id="cd00067">
    <property type="entry name" value="GAL4"/>
    <property type="match status" value="1"/>
</dbReference>
<name>A0A4U0TTC8_9PEZI</name>
<dbReference type="OrthoDB" id="3251668at2759"/>
<keyword evidence="1" id="KW-0539">Nucleus</keyword>
<proteinExistence type="predicted"/>
<feature type="compositionally biased region" description="Polar residues" evidence="2">
    <location>
        <begin position="552"/>
        <end position="576"/>
    </location>
</feature>
<feature type="region of interest" description="Disordered" evidence="2">
    <location>
        <begin position="284"/>
        <end position="324"/>
    </location>
</feature>
<reference evidence="4 5" key="1">
    <citation type="submission" date="2017-03" db="EMBL/GenBank/DDBJ databases">
        <title>Genomes of endolithic fungi from Antarctica.</title>
        <authorList>
            <person name="Coleine C."/>
            <person name="Masonjones S."/>
            <person name="Stajich J.E."/>
        </authorList>
    </citation>
    <scope>NUCLEOTIDE SEQUENCE [LARGE SCALE GENOMIC DNA]</scope>
    <source>
        <strain evidence="4 5">CCFEE 6315</strain>
    </source>
</reference>
<dbReference type="PROSITE" id="PS50048">
    <property type="entry name" value="ZN2_CY6_FUNGAL_2"/>
    <property type="match status" value="1"/>
</dbReference>
<accession>A0A4U0TTC8</accession>
<sequence length="625" mass="68315">MARVSFGSRAGSYSDYLVGGSGADHALRTSNLNGVYNTLTELANALKQEIAACRSNELPQLTTCELSIRDEGSLPLLRPAIGPYSDGGEHDLPAEYKSGWMDGTEAYPGIDVTLPKTTIAHILASEEGQARQIVQRAASRAIVQAIEAMDGFKYSFNNAWAAKDDGGLRYSYICQDSMQNKDRHANGFTKTQKHLKGEGERGPRKPTYDCKGSISVKFSAVRKTVDIYYRHNAIHSSVADRKPRPRAMSRPKERPSTDGLPVPLRQERDTGGLLGTLRAEEAAYFKPAPMPPPSRTQVSNISRPLKRKRDPSSDVAGNDPTRPMSLVDLLKQSEDAKIPAKRDASAKPSASYNPPPIEYSLPSWQAPPSPPPPPVPAFAQQQNNGYQSTWNGSSYAPPYQPQKYPQQQQPAYLQTAAMSTSRNPTLAPSGHRYQGTPSKVNVPTGHGLFSTLKPVRKEAHTTYEPHFVIYSGNRAKTSCQHCRLSKKKCDEGRPKCGACARSGKLDCDYELRAPTGATHFVPAPSPGPSSMHQSPSQQSTSHSQTMFHPQSAYPSQSSYHSAPSQQRSAPSTNPYATSQTTMSSQTLSGNEGSSQFQSAYAHSQPQYGGAMMQKEESPDPWFPRR</sequence>
<dbReference type="InterPro" id="IPR036864">
    <property type="entry name" value="Zn2-C6_fun-type_DNA-bd_sf"/>
</dbReference>
<keyword evidence="5" id="KW-1185">Reference proteome</keyword>
<feature type="compositionally biased region" description="Low complexity" evidence="2">
    <location>
        <begin position="577"/>
        <end position="588"/>
    </location>
</feature>
<evidence type="ECO:0000256" key="1">
    <source>
        <dbReference type="ARBA" id="ARBA00023242"/>
    </source>
</evidence>
<feature type="region of interest" description="Disordered" evidence="2">
    <location>
        <begin position="518"/>
        <end position="625"/>
    </location>
</feature>
<dbReference type="GO" id="GO:0000981">
    <property type="term" value="F:DNA-binding transcription factor activity, RNA polymerase II-specific"/>
    <property type="evidence" value="ECO:0007669"/>
    <property type="project" value="InterPro"/>
</dbReference>
<dbReference type="PROSITE" id="PS00463">
    <property type="entry name" value="ZN2_CY6_FUNGAL_1"/>
    <property type="match status" value="1"/>
</dbReference>
<evidence type="ECO:0000313" key="5">
    <source>
        <dbReference type="Proteomes" id="UP000308549"/>
    </source>
</evidence>
<evidence type="ECO:0000256" key="2">
    <source>
        <dbReference type="SAM" id="MobiDB-lite"/>
    </source>
</evidence>
<comment type="caution">
    <text evidence="4">The sequence shown here is derived from an EMBL/GenBank/DDBJ whole genome shotgun (WGS) entry which is preliminary data.</text>
</comment>
<feature type="compositionally biased region" description="Low complexity" evidence="2">
    <location>
        <begin position="395"/>
        <end position="404"/>
    </location>
</feature>
<dbReference type="AlphaFoldDB" id="A0A4U0TTC8"/>
<dbReference type="SMART" id="SM00066">
    <property type="entry name" value="GAL4"/>
    <property type="match status" value="1"/>
</dbReference>
<feature type="compositionally biased region" description="Pro residues" evidence="2">
    <location>
        <begin position="365"/>
        <end position="376"/>
    </location>
</feature>
<dbReference type="SUPFAM" id="SSF57701">
    <property type="entry name" value="Zn2/Cys6 DNA-binding domain"/>
    <property type="match status" value="1"/>
</dbReference>
<organism evidence="4 5">
    <name type="scientific">Salinomyces thailandicus</name>
    <dbReference type="NCBI Taxonomy" id="706561"/>
    <lineage>
        <taxon>Eukaryota</taxon>
        <taxon>Fungi</taxon>
        <taxon>Dikarya</taxon>
        <taxon>Ascomycota</taxon>
        <taxon>Pezizomycotina</taxon>
        <taxon>Dothideomycetes</taxon>
        <taxon>Dothideomycetidae</taxon>
        <taxon>Mycosphaerellales</taxon>
        <taxon>Teratosphaeriaceae</taxon>
        <taxon>Salinomyces</taxon>
    </lineage>
</organism>
<dbReference type="GO" id="GO:0008270">
    <property type="term" value="F:zinc ion binding"/>
    <property type="evidence" value="ECO:0007669"/>
    <property type="project" value="InterPro"/>
</dbReference>
<gene>
    <name evidence="4" type="ORF">B0A50_06160</name>
</gene>
<evidence type="ECO:0000313" key="4">
    <source>
        <dbReference type="EMBL" id="TKA25095.1"/>
    </source>
</evidence>
<feature type="compositionally biased region" description="Polar residues" evidence="2">
    <location>
        <begin position="589"/>
        <end position="606"/>
    </location>
</feature>
<feature type="domain" description="Zn(2)-C6 fungal-type" evidence="3">
    <location>
        <begin position="478"/>
        <end position="509"/>
    </location>
</feature>
<dbReference type="EMBL" id="NAJL01000038">
    <property type="protein sequence ID" value="TKA25095.1"/>
    <property type="molecule type" value="Genomic_DNA"/>
</dbReference>
<feature type="compositionally biased region" description="Low complexity" evidence="2">
    <location>
        <begin position="528"/>
        <end position="546"/>
    </location>
</feature>
<protein>
    <recommendedName>
        <fullName evidence="3">Zn(2)-C6 fungal-type domain-containing protein</fullName>
    </recommendedName>
</protein>
<evidence type="ECO:0000259" key="3">
    <source>
        <dbReference type="PROSITE" id="PS50048"/>
    </source>
</evidence>
<feature type="compositionally biased region" description="Polar residues" evidence="2">
    <location>
        <begin position="383"/>
        <end position="394"/>
    </location>
</feature>
<dbReference type="InterPro" id="IPR001138">
    <property type="entry name" value="Zn2Cys6_DnaBD"/>
</dbReference>
<feature type="region of interest" description="Disordered" evidence="2">
    <location>
        <begin position="336"/>
        <end position="404"/>
    </location>
</feature>
<feature type="region of interest" description="Disordered" evidence="2">
    <location>
        <begin position="237"/>
        <end position="270"/>
    </location>
</feature>